<keyword evidence="1" id="KW-0472">Membrane</keyword>
<keyword evidence="3" id="KW-1185">Reference proteome</keyword>
<accession>A0A5B7DXU0</accession>
<evidence type="ECO:0000313" key="2">
    <source>
        <dbReference type="EMBL" id="MPC25773.1"/>
    </source>
</evidence>
<feature type="transmembrane region" description="Helical" evidence="1">
    <location>
        <begin position="137"/>
        <end position="160"/>
    </location>
</feature>
<keyword evidence="1" id="KW-1133">Transmembrane helix</keyword>
<keyword evidence="1" id="KW-0812">Transmembrane</keyword>
<evidence type="ECO:0000256" key="1">
    <source>
        <dbReference type="SAM" id="Phobius"/>
    </source>
</evidence>
<proteinExistence type="predicted"/>
<comment type="caution">
    <text evidence="2">The sequence shown here is derived from an EMBL/GenBank/DDBJ whole genome shotgun (WGS) entry which is preliminary data.</text>
</comment>
<name>A0A5B7DXU0_PORTR</name>
<evidence type="ECO:0000313" key="3">
    <source>
        <dbReference type="Proteomes" id="UP000324222"/>
    </source>
</evidence>
<sequence length="214" mass="23482">METLFIGCWASKATVNHSNITDSLPPSFSSFLQPLCVMSLLQNENNHISGIVAHLGGGSGCFRLLPPSRPDGRIVSWPPPARCLAASPPLAWIAAAAHHDKSYALHEVTLHGDCILLQIRAANCEERHGPGLPSLKLFRRAVSVTLPVIALCGVLLVSSVCYRELRTTQCHCQCRDSGVYYRIREIKPRDSHSNIVHLPPTHFITSFANKIEFG</sequence>
<protein>
    <submittedName>
        <fullName evidence="2">Uncharacterized protein</fullName>
    </submittedName>
</protein>
<dbReference type="EMBL" id="VSRR010001506">
    <property type="protein sequence ID" value="MPC25773.1"/>
    <property type="molecule type" value="Genomic_DNA"/>
</dbReference>
<gene>
    <name evidence="2" type="ORF">E2C01_018895</name>
</gene>
<dbReference type="Proteomes" id="UP000324222">
    <property type="component" value="Unassembled WGS sequence"/>
</dbReference>
<organism evidence="2 3">
    <name type="scientific">Portunus trituberculatus</name>
    <name type="common">Swimming crab</name>
    <name type="synonym">Neptunus trituberculatus</name>
    <dbReference type="NCBI Taxonomy" id="210409"/>
    <lineage>
        <taxon>Eukaryota</taxon>
        <taxon>Metazoa</taxon>
        <taxon>Ecdysozoa</taxon>
        <taxon>Arthropoda</taxon>
        <taxon>Crustacea</taxon>
        <taxon>Multicrustacea</taxon>
        <taxon>Malacostraca</taxon>
        <taxon>Eumalacostraca</taxon>
        <taxon>Eucarida</taxon>
        <taxon>Decapoda</taxon>
        <taxon>Pleocyemata</taxon>
        <taxon>Brachyura</taxon>
        <taxon>Eubrachyura</taxon>
        <taxon>Portunoidea</taxon>
        <taxon>Portunidae</taxon>
        <taxon>Portuninae</taxon>
        <taxon>Portunus</taxon>
    </lineage>
</organism>
<reference evidence="2 3" key="1">
    <citation type="submission" date="2019-05" db="EMBL/GenBank/DDBJ databases">
        <title>Another draft genome of Portunus trituberculatus and its Hox gene families provides insights of decapod evolution.</title>
        <authorList>
            <person name="Jeong J.-H."/>
            <person name="Song I."/>
            <person name="Kim S."/>
            <person name="Choi T."/>
            <person name="Kim D."/>
            <person name="Ryu S."/>
            <person name="Kim W."/>
        </authorList>
    </citation>
    <scope>NUCLEOTIDE SEQUENCE [LARGE SCALE GENOMIC DNA]</scope>
    <source>
        <tissue evidence="2">Muscle</tissue>
    </source>
</reference>
<dbReference type="AlphaFoldDB" id="A0A5B7DXU0"/>